<dbReference type="GO" id="GO:0003677">
    <property type="term" value="F:DNA binding"/>
    <property type="evidence" value="ECO:0007669"/>
    <property type="project" value="UniProtKB-KW"/>
</dbReference>
<organism evidence="6 7">
    <name type="scientific">Lactobacillus hamsteri DSM 5661 = JCM 6256</name>
    <dbReference type="NCBI Taxonomy" id="1423754"/>
    <lineage>
        <taxon>Bacteria</taxon>
        <taxon>Bacillati</taxon>
        <taxon>Bacillota</taxon>
        <taxon>Bacilli</taxon>
        <taxon>Lactobacillales</taxon>
        <taxon>Lactobacillaceae</taxon>
        <taxon>Lactobacillus</taxon>
    </lineage>
</organism>
<name>A0A0R1YB60_9LACO</name>
<reference evidence="6 7" key="1">
    <citation type="journal article" date="2015" name="Genome Announc.">
        <title>Expanding the biotechnology potential of lactobacilli through comparative genomics of 213 strains and associated genera.</title>
        <authorList>
            <person name="Sun Z."/>
            <person name="Harris H.M."/>
            <person name="McCann A."/>
            <person name="Guo C."/>
            <person name="Argimon S."/>
            <person name="Zhang W."/>
            <person name="Yang X."/>
            <person name="Jeffery I.B."/>
            <person name="Cooney J.C."/>
            <person name="Kagawa T.F."/>
            <person name="Liu W."/>
            <person name="Song Y."/>
            <person name="Salvetti E."/>
            <person name="Wrobel A."/>
            <person name="Rasinkangas P."/>
            <person name="Parkhill J."/>
            <person name="Rea M.C."/>
            <person name="O'Sullivan O."/>
            <person name="Ritari J."/>
            <person name="Douillard F.P."/>
            <person name="Paul Ross R."/>
            <person name="Yang R."/>
            <person name="Briner A.E."/>
            <person name="Felis G.E."/>
            <person name="de Vos W.M."/>
            <person name="Barrangou R."/>
            <person name="Klaenhammer T.R."/>
            <person name="Caufield P.W."/>
            <person name="Cui Y."/>
            <person name="Zhang H."/>
            <person name="O'Toole P.W."/>
        </authorList>
    </citation>
    <scope>NUCLEOTIDE SEQUENCE [LARGE SCALE GENOMIC DNA]</scope>
    <source>
        <strain evidence="6 7">DSM 5661</strain>
    </source>
</reference>
<dbReference type="SUPFAM" id="SSF53098">
    <property type="entry name" value="Ribonuclease H-like"/>
    <property type="match status" value="1"/>
</dbReference>
<dbReference type="eggNOG" id="COG3385">
    <property type="taxonomic scope" value="Bacteria"/>
</dbReference>
<keyword evidence="2" id="KW-0815">Transposition</keyword>
<evidence type="ECO:0000313" key="7">
    <source>
        <dbReference type="Proteomes" id="UP000051223"/>
    </source>
</evidence>
<dbReference type="PANTHER" id="PTHR33258:SF1">
    <property type="entry name" value="TRANSPOSASE INSL FOR INSERTION SEQUENCE ELEMENT IS186A-RELATED"/>
    <property type="match status" value="1"/>
</dbReference>
<dbReference type="Gene3D" id="3.90.350.10">
    <property type="entry name" value="Transposase Inhibitor Protein From Tn5, Chain A, domain 1"/>
    <property type="match status" value="1"/>
</dbReference>
<evidence type="ECO:0000256" key="2">
    <source>
        <dbReference type="ARBA" id="ARBA00022578"/>
    </source>
</evidence>
<dbReference type="OrthoDB" id="9794050at2"/>
<dbReference type="GO" id="GO:0006313">
    <property type="term" value="P:DNA transposition"/>
    <property type="evidence" value="ECO:0007669"/>
    <property type="project" value="InterPro"/>
</dbReference>
<dbReference type="PANTHER" id="PTHR33258">
    <property type="entry name" value="TRANSPOSASE INSL FOR INSERTION SEQUENCE ELEMENT IS186A-RELATED"/>
    <property type="match status" value="1"/>
</dbReference>
<dbReference type="EMBL" id="AZGI01000053">
    <property type="protein sequence ID" value="KRM38132.1"/>
    <property type="molecule type" value="Genomic_DNA"/>
</dbReference>
<evidence type="ECO:0000313" key="6">
    <source>
        <dbReference type="EMBL" id="KRM38132.1"/>
    </source>
</evidence>
<keyword evidence="7" id="KW-1185">Reference proteome</keyword>
<dbReference type="RefSeq" id="WP_025081321.1">
    <property type="nucleotide sequence ID" value="NZ_AZGI01000053.1"/>
</dbReference>
<dbReference type="STRING" id="1423754.FC39_GL001429"/>
<keyword evidence="3" id="KW-0238">DNA-binding</keyword>
<dbReference type="InterPro" id="IPR047952">
    <property type="entry name" value="Transpos_IS4"/>
</dbReference>
<protein>
    <recommendedName>
        <fullName evidence="5">Transposase IS4-like domain-containing protein</fullName>
    </recommendedName>
</protein>
<gene>
    <name evidence="6" type="ORF">FC39_GL001429</name>
</gene>
<sequence>MKSLHLNILKLMDSIINKIAANIHDFSVSDQAFTRCRKLNPTDLIKLILNMGAGSLNSEIFHAFPDVNSRMTASAFEQQKAKLKPECFKEIMLELSRANDALQLLDNKYLVAAIDGSDFDQPFNPKSENIFQGKDGRRYCQVHVNALYDVLNKLYLDLIFQPRQKMDEREAALAMLKNLAQREKDFIVLMDRGYSSFNLIENCNRLKHCHYVIRTKTGYGGIKEIAAMSDNEYDIDLSCKVTSLHRYYMTHKDTEKFLHLILHPKHHHKTAFSKYTKDQRWDFGNICNVNFRVCKFRINSPGSDDEWEVLITNLDRDEFPLARMKEIYHLRWGIETSFRELKYDLSGVQFHSKKDQFVYMELYAHFAMYNAVSLSVIASPKPYSQGKYQYQIDFKMACCVWRRYFNISDNSDVIFTQLLLDMAFYLTPIRPGRKDKRNLKAKLVVGFPYRLAA</sequence>
<dbReference type="Pfam" id="PF01609">
    <property type="entry name" value="DDE_Tnp_1"/>
    <property type="match status" value="1"/>
</dbReference>
<comment type="caution">
    <text evidence="6">The sequence shown here is derived from an EMBL/GenBank/DDBJ whole genome shotgun (WGS) entry which is preliminary data.</text>
</comment>
<dbReference type="GO" id="GO:0004803">
    <property type="term" value="F:transposase activity"/>
    <property type="evidence" value="ECO:0007669"/>
    <property type="project" value="InterPro"/>
</dbReference>
<evidence type="ECO:0000256" key="4">
    <source>
        <dbReference type="ARBA" id="ARBA00023172"/>
    </source>
</evidence>
<evidence type="ECO:0000256" key="3">
    <source>
        <dbReference type="ARBA" id="ARBA00023125"/>
    </source>
</evidence>
<proteinExistence type="inferred from homology"/>
<feature type="domain" description="Transposase IS4-like" evidence="5">
    <location>
        <begin position="108"/>
        <end position="370"/>
    </location>
</feature>
<evidence type="ECO:0000256" key="1">
    <source>
        <dbReference type="ARBA" id="ARBA00010075"/>
    </source>
</evidence>
<dbReference type="InterPro" id="IPR012337">
    <property type="entry name" value="RNaseH-like_sf"/>
</dbReference>
<dbReference type="Proteomes" id="UP000051223">
    <property type="component" value="Unassembled WGS sequence"/>
</dbReference>
<dbReference type="AlphaFoldDB" id="A0A0R1YB60"/>
<keyword evidence="4" id="KW-0233">DNA recombination</keyword>
<dbReference type="InterPro" id="IPR002559">
    <property type="entry name" value="Transposase_11"/>
</dbReference>
<accession>A0A0R1YB60</accession>
<evidence type="ECO:0000259" key="5">
    <source>
        <dbReference type="Pfam" id="PF01609"/>
    </source>
</evidence>
<comment type="similarity">
    <text evidence="1">Belongs to the transposase 11 family.</text>
</comment>
<dbReference type="NCBIfam" id="NF033592">
    <property type="entry name" value="transpos_IS4_1"/>
    <property type="match status" value="1"/>
</dbReference>
<dbReference type="PATRIC" id="fig|1423754.3.peg.1472"/>